<evidence type="ECO:0000256" key="2">
    <source>
        <dbReference type="SAM" id="Phobius"/>
    </source>
</evidence>
<keyword evidence="2" id="KW-1133">Transmembrane helix</keyword>
<organism evidence="3 4">
    <name type="scientific">Penicillium cataractarum</name>
    <dbReference type="NCBI Taxonomy" id="2100454"/>
    <lineage>
        <taxon>Eukaryota</taxon>
        <taxon>Fungi</taxon>
        <taxon>Dikarya</taxon>
        <taxon>Ascomycota</taxon>
        <taxon>Pezizomycotina</taxon>
        <taxon>Eurotiomycetes</taxon>
        <taxon>Eurotiomycetidae</taxon>
        <taxon>Eurotiales</taxon>
        <taxon>Aspergillaceae</taxon>
        <taxon>Penicillium</taxon>
    </lineage>
</organism>
<feature type="transmembrane region" description="Helical" evidence="2">
    <location>
        <begin position="135"/>
        <end position="155"/>
    </location>
</feature>
<dbReference type="RefSeq" id="XP_056556522.1">
    <property type="nucleotide sequence ID" value="XM_056697997.1"/>
</dbReference>
<feature type="region of interest" description="Disordered" evidence="1">
    <location>
        <begin position="351"/>
        <end position="380"/>
    </location>
</feature>
<gene>
    <name evidence="3" type="ORF">N7496_005068</name>
</gene>
<feature type="transmembrane region" description="Helical" evidence="2">
    <location>
        <begin position="219"/>
        <end position="239"/>
    </location>
</feature>
<proteinExistence type="predicted"/>
<dbReference type="GeneID" id="81437176"/>
<protein>
    <submittedName>
        <fullName evidence="3">Uncharacterized protein</fullName>
    </submittedName>
</protein>
<evidence type="ECO:0000313" key="3">
    <source>
        <dbReference type="EMBL" id="KAJ5377659.1"/>
    </source>
</evidence>
<feature type="compositionally biased region" description="Polar residues" evidence="1">
    <location>
        <begin position="598"/>
        <end position="629"/>
    </location>
</feature>
<feature type="region of interest" description="Disordered" evidence="1">
    <location>
        <begin position="499"/>
        <end position="645"/>
    </location>
</feature>
<name>A0A9W9SI22_9EURO</name>
<accession>A0A9W9SI22</accession>
<feature type="region of interest" description="Disordered" evidence="1">
    <location>
        <begin position="398"/>
        <end position="452"/>
    </location>
</feature>
<dbReference type="OrthoDB" id="3021074at2759"/>
<reference evidence="3" key="2">
    <citation type="journal article" date="2023" name="IMA Fungus">
        <title>Comparative genomic study of the Penicillium genus elucidates a diverse pangenome and 15 lateral gene transfer events.</title>
        <authorList>
            <person name="Petersen C."/>
            <person name="Sorensen T."/>
            <person name="Nielsen M.R."/>
            <person name="Sondergaard T.E."/>
            <person name="Sorensen J.L."/>
            <person name="Fitzpatrick D.A."/>
            <person name="Frisvad J.C."/>
            <person name="Nielsen K.L."/>
        </authorList>
    </citation>
    <scope>NUCLEOTIDE SEQUENCE</scope>
    <source>
        <strain evidence="3">IBT 29864</strain>
    </source>
</reference>
<feature type="compositionally biased region" description="Polar residues" evidence="1">
    <location>
        <begin position="425"/>
        <end position="442"/>
    </location>
</feature>
<evidence type="ECO:0000256" key="1">
    <source>
        <dbReference type="SAM" id="MobiDB-lite"/>
    </source>
</evidence>
<feature type="compositionally biased region" description="Polar residues" evidence="1">
    <location>
        <begin position="504"/>
        <end position="535"/>
    </location>
</feature>
<comment type="caution">
    <text evidence="3">The sequence shown here is derived from an EMBL/GenBank/DDBJ whole genome shotgun (WGS) entry which is preliminary data.</text>
</comment>
<feature type="transmembrane region" description="Helical" evidence="2">
    <location>
        <begin position="103"/>
        <end position="123"/>
    </location>
</feature>
<feature type="compositionally biased region" description="Basic and acidic residues" evidence="1">
    <location>
        <begin position="399"/>
        <end position="416"/>
    </location>
</feature>
<dbReference type="Proteomes" id="UP001147782">
    <property type="component" value="Unassembled WGS sequence"/>
</dbReference>
<dbReference type="AlphaFoldDB" id="A0A9W9SI22"/>
<feature type="transmembrane region" description="Helical" evidence="2">
    <location>
        <begin position="324"/>
        <end position="345"/>
    </location>
</feature>
<feature type="transmembrane region" description="Helical" evidence="2">
    <location>
        <begin position="71"/>
        <end position="91"/>
    </location>
</feature>
<feature type="region of interest" description="Disordered" evidence="1">
    <location>
        <begin position="253"/>
        <end position="272"/>
    </location>
</feature>
<keyword evidence="4" id="KW-1185">Reference proteome</keyword>
<reference evidence="3" key="1">
    <citation type="submission" date="2022-11" db="EMBL/GenBank/DDBJ databases">
        <authorList>
            <person name="Petersen C."/>
        </authorList>
    </citation>
    <scope>NUCLEOTIDE SEQUENCE</scope>
    <source>
        <strain evidence="3">IBT 29864</strain>
    </source>
</reference>
<sequence>MPAVPSAIELLGNSLVHRSTNLTSPNATAKVLEVVCAWPVSGQYGPGTRVLYYASMAACIFARKAEWIRSACLAAALLFPAVAALHGIVLATLHRSGAVDMDVYGAFQLCAIGILTAPVTVRLSKTYFNNPGRDIIFLWTGLLLAGLLSLTVEFIRFDATTCPADDPATIAWNLTGKFFYNSTCGMTCGQGGPYSPLRQGSADNIYVIPVPHQLTFNTATLLAAACCIPAILSLVSMWIKILEKNWEKIALKDRPNEKPDEQPIEGTNGATPKQMTGIANKVRGWLTLIEIPVFIAAVLAILIKGEMNFFSTPVKYQTEPIQSIGQWAPIVGTGLAAIGSLYLLLAADMEAEENEENEENAENENQEPETQDPNQPDGPVIIQCQSCAGCNHIISNAITDKDSDSQRSSQSERDGPSTEFGRTATEPSVSSGMRRATTNQSEKSIDTGGRRQVARLLNSASRRLAARAHSHMEDTGFNAQEKLKFPEIPGEFLRNDKLPDIQRAYSNTPLPRSRATSFAGSVDSDSSNGEGSSRIVQRPFRQLSLQVPAPARTAGHRPHSNTLPSRRSSFEYSVQRDGTITPINLSAGPTSPDELSRFEQQPRQSPVTPSPSALQANFNAPSLRAQSPAPQIVVSSSKKEETESD</sequence>
<keyword evidence="2" id="KW-0812">Transmembrane</keyword>
<dbReference type="EMBL" id="JAPZBS010000004">
    <property type="protein sequence ID" value="KAJ5377659.1"/>
    <property type="molecule type" value="Genomic_DNA"/>
</dbReference>
<feature type="transmembrane region" description="Helical" evidence="2">
    <location>
        <begin position="285"/>
        <end position="304"/>
    </location>
</feature>
<keyword evidence="2" id="KW-0472">Membrane</keyword>
<feature type="compositionally biased region" description="Polar residues" evidence="1">
    <location>
        <begin position="560"/>
        <end position="589"/>
    </location>
</feature>
<feature type="compositionally biased region" description="Acidic residues" evidence="1">
    <location>
        <begin position="351"/>
        <end position="370"/>
    </location>
</feature>
<evidence type="ECO:0000313" key="4">
    <source>
        <dbReference type="Proteomes" id="UP001147782"/>
    </source>
</evidence>